<dbReference type="GO" id="GO:0001653">
    <property type="term" value="F:peptide receptor activity"/>
    <property type="evidence" value="ECO:0007669"/>
    <property type="project" value="TreeGrafter"/>
</dbReference>
<dbReference type="InterPro" id="IPR000719">
    <property type="entry name" value="Prot_kinase_dom"/>
</dbReference>
<evidence type="ECO:0000256" key="6">
    <source>
        <dbReference type="SAM" id="Phobius"/>
    </source>
</evidence>
<dbReference type="GO" id="GO:0007168">
    <property type="term" value="P:receptor guanylyl cyclase signaling pathway"/>
    <property type="evidence" value="ECO:0007669"/>
    <property type="project" value="TreeGrafter"/>
</dbReference>
<evidence type="ECO:0000259" key="7">
    <source>
        <dbReference type="PROSITE" id="PS50011"/>
    </source>
</evidence>
<comment type="catalytic activity">
    <reaction evidence="1">
        <text>GTP = 3',5'-cyclic GMP + diphosphate</text>
        <dbReference type="Rhea" id="RHEA:13665"/>
        <dbReference type="ChEBI" id="CHEBI:33019"/>
        <dbReference type="ChEBI" id="CHEBI:37565"/>
        <dbReference type="ChEBI" id="CHEBI:57746"/>
        <dbReference type="EC" id="4.6.1.2"/>
    </reaction>
</comment>
<dbReference type="PANTHER" id="PTHR11920:SF342">
    <property type="entry name" value="RECEPTOR-TYPE GUANYLATE CYCLASE GCY-29"/>
    <property type="match status" value="1"/>
</dbReference>
<name>A0A016S0C6_9BILA</name>
<dbReference type="InterPro" id="IPR011009">
    <property type="entry name" value="Kinase-like_dom_sf"/>
</dbReference>
<dbReference type="SUPFAM" id="SSF56112">
    <property type="entry name" value="Protein kinase-like (PK-like)"/>
    <property type="match status" value="1"/>
</dbReference>
<organism evidence="8 9">
    <name type="scientific">Ancylostoma ceylanicum</name>
    <dbReference type="NCBI Taxonomy" id="53326"/>
    <lineage>
        <taxon>Eukaryota</taxon>
        <taxon>Metazoa</taxon>
        <taxon>Ecdysozoa</taxon>
        <taxon>Nematoda</taxon>
        <taxon>Chromadorea</taxon>
        <taxon>Rhabditida</taxon>
        <taxon>Rhabditina</taxon>
        <taxon>Rhabditomorpha</taxon>
        <taxon>Strongyloidea</taxon>
        <taxon>Ancylostomatidae</taxon>
        <taxon>Ancylostomatinae</taxon>
        <taxon>Ancylostoma</taxon>
    </lineage>
</organism>
<dbReference type="InterPro" id="IPR050401">
    <property type="entry name" value="Cyclic_nucleotide_synthase"/>
</dbReference>
<keyword evidence="4" id="KW-0456">Lyase</keyword>
<dbReference type="GO" id="GO:0005524">
    <property type="term" value="F:ATP binding"/>
    <property type="evidence" value="ECO:0007669"/>
    <property type="project" value="InterPro"/>
</dbReference>
<dbReference type="GO" id="GO:0004016">
    <property type="term" value="F:adenylate cyclase activity"/>
    <property type="evidence" value="ECO:0007669"/>
    <property type="project" value="TreeGrafter"/>
</dbReference>
<dbReference type="GO" id="GO:0004383">
    <property type="term" value="F:guanylate cyclase activity"/>
    <property type="evidence" value="ECO:0007669"/>
    <property type="project" value="UniProtKB-EC"/>
</dbReference>
<keyword evidence="6" id="KW-0812">Transmembrane</keyword>
<dbReference type="GO" id="GO:0004672">
    <property type="term" value="F:protein kinase activity"/>
    <property type="evidence" value="ECO:0007669"/>
    <property type="project" value="InterPro"/>
</dbReference>
<gene>
    <name evidence="8" type="primary">Acey_s0330.g2690</name>
    <name evidence="8" type="ORF">Y032_0330g2690</name>
</gene>
<evidence type="ECO:0000256" key="1">
    <source>
        <dbReference type="ARBA" id="ARBA00001436"/>
    </source>
</evidence>
<keyword evidence="6" id="KW-0472">Membrane</keyword>
<dbReference type="Pfam" id="PF07714">
    <property type="entry name" value="PK_Tyr_Ser-Thr"/>
    <property type="match status" value="1"/>
</dbReference>
<evidence type="ECO:0000256" key="2">
    <source>
        <dbReference type="ARBA" id="ARBA00012202"/>
    </source>
</evidence>
<comment type="caution">
    <text evidence="8">The sequence shown here is derived from an EMBL/GenBank/DDBJ whole genome shotgun (WGS) entry which is preliminary data.</text>
</comment>
<dbReference type="Gene3D" id="1.10.510.10">
    <property type="entry name" value="Transferase(Phosphotransferase) domain 1"/>
    <property type="match status" value="1"/>
</dbReference>
<keyword evidence="5" id="KW-0141">cGMP biosynthesis</keyword>
<dbReference type="EC" id="4.6.1.2" evidence="2"/>
<dbReference type="STRING" id="53326.A0A016S0C6"/>
<dbReference type="PROSITE" id="PS50011">
    <property type="entry name" value="PROTEIN_KINASE_DOM"/>
    <property type="match status" value="1"/>
</dbReference>
<evidence type="ECO:0000256" key="3">
    <source>
        <dbReference type="ARBA" id="ARBA00022741"/>
    </source>
</evidence>
<dbReference type="SMART" id="SM00220">
    <property type="entry name" value="S_TKc"/>
    <property type="match status" value="1"/>
</dbReference>
<feature type="domain" description="Protein kinase" evidence="7">
    <location>
        <begin position="66"/>
        <end position="377"/>
    </location>
</feature>
<dbReference type="EMBL" id="JARK01001666">
    <property type="protein sequence ID" value="EYB83719.1"/>
    <property type="molecule type" value="Genomic_DNA"/>
</dbReference>
<feature type="transmembrane region" description="Helical" evidence="6">
    <location>
        <begin position="297"/>
        <end position="322"/>
    </location>
</feature>
<dbReference type="Proteomes" id="UP000024635">
    <property type="component" value="Unassembled WGS sequence"/>
</dbReference>
<dbReference type="OrthoDB" id="1890790at2759"/>
<evidence type="ECO:0000256" key="4">
    <source>
        <dbReference type="ARBA" id="ARBA00023239"/>
    </source>
</evidence>
<protein>
    <recommendedName>
        <fullName evidence="2">guanylate cyclase</fullName>
        <ecNumber evidence="2">4.6.1.2</ecNumber>
    </recommendedName>
</protein>
<dbReference type="InterPro" id="IPR001245">
    <property type="entry name" value="Ser-Thr/Tyr_kinase_cat_dom"/>
</dbReference>
<dbReference type="GO" id="GO:0005886">
    <property type="term" value="C:plasma membrane"/>
    <property type="evidence" value="ECO:0007669"/>
    <property type="project" value="TreeGrafter"/>
</dbReference>
<sequence>MERSRVRFHSVAAAGSRQDLFGLLIRSMLSSHLLSSETRSLDSMPWRIFRDDMQIVDEEQVKSMVSKEIPQYGSGRAEPSQTSSSIKYFFQLSLGSQRTKLSSSNAMALKHHAIIGVNTHATYQMYEQRRPIKFGRADLTLLMKMKQVVHDNLNPFLGMAFNEKSEMLLLWKFCSRGTLQDVIYNEQFVLDEKFHGAFVRDITLGLEYLHLSNIGFHGRLTSWSTLIDRNWLVKLTDYGISDALRRWVKHGSINEEMAKDDDNEKSTGSQKTGILYVAPEIRLSNENNQKRRVDQKWVAQVCLCLSLLIWGAFLGITSTNILQTLEKRRSADIYAFGMVMYEILFRSLPFNDKADLNGMFLGYSIPELSQEIHEPVP</sequence>
<evidence type="ECO:0000313" key="8">
    <source>
        <dbReference type="EMBL" id="EYB83719.1"/>
    </source>
</evidence>
<evidence type="ECO:0000313" key="9">
    <source>
        <dbReference type="Proteomes" id="UP000024635"/>
    </source>
</evidence>
<keyword evidence="6" id="KW-1133">Transmembrane helix</keyword>
<keyword evidence="9" id="KW-1185">Reference proteome</keyword>
<dbReference type="PANTHER" id="PTHR11920">
    <property type="entry name" value="GUANYLYL CYCLASE"/>
    <property type="match status" value="1"/>
</dbReference>
<dbReference type="AlphaFoldDB" id="A0A016S0C6"/>
<reference evidence="9" key="1">
    <citation type="journal article" date="2015" name="Nat. Genet.">
        <title>The genome and transcriptome of the zoonotic hookworm Ancylostoma ceylanicum identify infection-specific gene families.</title>
        <authorList>
            <person name="Schwarz E.M."/>
            <person name="Hu Y."/>
            <person name="Antoshechkin I."/>
            <person name="Miller M.M."/>
            <person name="Sternberg P.W."/>
            <person name="Aroian R.V."/>
        </authorList>
    </citation>
    <scope>NUCLEOTIDE SEQUENCE</scope>
    <source>
        <strain evidence="9">HY135</strain>
    </source>
</reference>
<accession>A0A016S0C6</accession>
<keyword evidence="3" id="KW-0547">Nucleotide-binding</keyword>
<proteinExistence type="predicted"/>
<evidence type="ECO:0000256" key="5">
    <source>
        <dbReference type="ARBA" id="ARBA00023293"/>
    </source>
</evidence>